<dbReference type="EMBL" id="CP065956">
    <property type="protein sequence ID" value="QSR86574.1"/>
    <property type="molecule type" value="Genomic_DNA"/>
</dbReference>
<evidence type="ECO:0000313" key="1">
    <source>
        <dbReference type="EMBL" id="QSR86574.1"/>
    </source>
</evidence>
<sequence>MKKTTIFFLVLLIGFVIALQSLLRYHFGFIADIHNAYLTLEKKRPTLDEVESAVERALPDYVTPIEIEETHEEQTAVGWRIECNLVVSCDMDIYSLTSLAILQDPDELKFLDLIPKDLQTIAKEDIKNTVFIPGLPAGMTLDRRNKQLLFRRGEEIKLKVSVRASENSQGSWTTEADMEDPPWAIKTPGTYLRTALQIAEDEVQEVRTWGSIWKKYLALENTPVEKNRVLKAFAEQKKKQVSLPQLQAKKEELKTTEQPLAEHKAEPLHKKSSLLSLYEPCIVKVAFFKADAVYKEQGSKLTIRITRTLKILSYTIPEGTRAFGMILKNKGKKGMEVQFNKAILPRGTVVKFNRKATVIPI</sequence>
<accession>A0ABX7PVF1</accession>
<gene>
    <name evidence="1" type="ORF">EM20IM_08820</name>
</gene>
<keyword evidence="2" id="KW-1185">Reference proteome</keyword>
<organism evidence="1 2">
    <name type="scientific">Candidatus Methylacidiphilum infernorum</name>
    <dbReference type="NCBI Taxonomy" id="511746"/>
    <lineage>
        <taxon>Bacteria</taxon>
        <taxon>Pseudomonadati</taxon>
        <taxon>Verrucomicrobiota</taxon>
        <taxon>Methylacidiphilae</taxon>
        <taxon>Methylacidiphilales</taxon>
        <taxon>Methylacidiphilaceae</taxon>
        <taxon>Methylacidiphilum (ex Ratnadevi et al. 2023)</taxon>
    </lineage>
</organism>
<dbReference type="RefSeq" id="WP_206846366.1">
    <property type="nucleotide sequence ID" value="NZ_CP065956.1"/>
</dbReference>
<protein>
    <recommendedName>
        <fullName evidence="3">DUF4340 domain-containing protein</fullName>
    </recommendedName>
</protein>
<reference evidence="1 2" key="1">
    <citation type="submission" date="2020-12" db="EMBL/GenBank/DDBJ databases">
        <authorList>
            <person name="Awala S.I."/>
            <person name="Gwak J.-H."/>
            <person name="Kim S.-J."/>
            <person name="Rhee S.-K."/>
        </authorList>
    </citation>
    <scope>NUCLEOTIDE SEQUENCE [LARGE SCALE GENOMIC DNA]</scope>
    <source>
        <strain evidence="1 2">IT5</strain>
    </source>
</reference>
<evidence type="ECO:0008006" key="3">
    <source>
        <dbReference type="Google" id="ProtNLM"/>
    </source>
</evidence>
<evidence type="ECO:0000313" key="2">
    <source>
        <dbReference type="Proteomes" id="UP000663088"/>
    </source>
</evidence>
<name>A0ABX7PVF1_9BACT</name>
<proteinExistence type="predicted"/>
<dbReference type="Proteomes" id="UP000663088">
    <property type="component" value="Chromosome"/>
</dbReference>